<keyword evidence="2" id="KW-0472">Membrane</keyword>
<gene>
    <name evidence="3" type="ORF">AHIS1636_17890</name>
</gene>
<evidence type="ECO:0000256" key="2">
    <source>
        <dbReference type="SAM" id="Phobius"/>
    </source>
</evidence>
<keyword evidence="2" id="KW-0812">Transmembrane</keyword>
<keyword evidence="4" id="KW-1185">Reference proteome</keyword>
<dbReference type="EMBL" id="BRVS01000007">
    <property type="protein sequence ID" value="GLB67349.1"/>
    <property type="molecule type" value="Genomic_DNA"/>
</dbReference>
<feature type="compositionally biased region" description="Low complexity" evidence="1">
    <location>
        <begin position="38"/>
        <end position="55"/>
    </location>
</feature>
<feature type="transmembrane region" description="Helical" evidence="2">
    <location>
        <begin position="86"/>
        <end position="105"/>
    </location>
</feature>
<keyword evidence="2" id="KW-1133">Transmembrane helix</keyword>
<organism evidence="3 4">
    <name type="scientific">Arthrobacter mangrovi</name>
    <dbReference type="NCBI Taxonomy" id="2966350"/>
    <lineage>
        <taxon>Bacteria</taxon>
        <taxon>Bacillati</taxon>
        <taxon>Actinomycetota</taxon>
        <taxon>Actinomycetes</taxon>
        <taxon>Micrococcales</taxon>
        <taxon>Micrococcaceae</taxon>
        <taxon>Arthrobacter</taxon>
    </lineage>
</organism>
<dbReference type="Proteomes" id="UP001209654">
    <property type="component" value="Unassembled WGS sequence"/>
</dbReference>
<evidence type="ECO:0000313" key="4">
    <source>
        <dbReference type="Proteomes" id="UP001209654"/>
    </source>
</evidence>
<evidence type="ECO:0000313" key="3">
    <source>
        <dbReference type="EMBL" id="GLB67349.1"/>
    </source>
</evidence>
<comment type="caution">
    <text evidence="3">The sequence shown here is derived from an EMBL/GenBank/DDBJ whole genome shotgun (WGS) entry which is preliminary data.</text>
</comment>
<feature type="region of interest" description="Disordered" evidence="1">
    <location>
        <begin position="26"/>
        <end position="55"/>
    </location>
</feature>
<reference evidence="3 4" key="1">
    <citation type="journal article" date="2023" name="Int. J. Syst. Evol. Microbiol.">
        <title>Arthrobacter mangrovi sp. nov., an actinobacterium isolated from the rhizosphere of a mangrove.</title>
        <authorList>
            <person name="Hamada M."/>
            <person name="Saitou S."/>
            <person name="Enomoto N."/>
            <person name="Nanri K."/>
            <person name="Hidaka K."/>
            <person name="Miura T."/>
            <person name="Tamura T."/>
        </authorList>
    </citation>
    <scope>NUCLEOTIDE SEQUENCE [LARGE SCALE GENOMIC DNA]</scope>
    <source>
        <strain evidence="3 4">NBRC 112813</strain>
    </source>
</reference>
<protein>
    <submittedName>
        <fullName evidence="3">Uncharacterized protein</fullName>
    </submittedName>
</protein>
<name>A0ABQ5MTR9_9MICC</name>
<accession>A0ABQ5MTR9</accession>
<evidence type="ECO:0000256" key="1">
    <source>
        <dbReference type="SAM" id="MobiDB-lite"/>
    </source>
</evidence>
<sequence>MDVLPSKFRAPPQCWLPAWRESGEMENILRQGTQPSNGSEGAAPAADADEQSAAAGSAMLSPMHYASFVTPAGGQTGDMISLGQRIMPVVMLIGPLLLMGIYAFFRHQPRLIRIIEGLEFSVLPVL</sequence>
<proteinExistence type="predicted"/>